<proteinExistence type="predicted"/>
<accession>G7TCZ1</accession>
<dbReference type="KEGG" id="xor:XOC_3414"/>
<reference evidence="1 2" key="1">
    <citation type="journal article" date="2011" name="J. Bacteriol.">
        <title>Two new complete genome sequences offer insight into host and tissue specificity of plant pathogenic Xanthomonas spp.</title>
        <authorList>
            <person name="Bogdanove A.J."/>
            <person name="Koebnik R."/>
            <person name="Lu H."/>
            <person name="Furutani A."/>
            <person name="Angiuoli S.V."/>
            <person name="Patil P.B."/>
            <person name="Van Sluys M.A."/>
            <person name="Ryan R.P."/>
            <person name="Meyer D.F."/>
            <person name="Han S.W."/>
            <person name="Aparna G."/>
            <person name="Rajaram M."/>
            <person name="Delcher A.L."/>
            <person name="Phillippy A.M."/>
            <person name="Puiu D."/>
            <person name="Schatz M.C."/>
            <person name="Shumway M."/>
            <person name="Sommer D.D."/>
            <person name="Trapnell C."/>
            <person name="Benahmed F."/>
            <person name="Dimitrov G."/>
            <person name="Madupu R."/>
            <person name="Radune D."/>
            <person name="Sullivan S."/>
            <person name="Jha G."/>
            <person name="Ishihara H."/>
            <person name="Lee S.W."/>
            <person name="Pandey A."/>
            <person name="Sharma V."/>
            <person name="Sriariyanun M."/>
            <person name="Szurek B."/>
            <person name="Vera-Cruz C.M."/>
            <person name="Dorman K.S."/>
            <person name="Ronald P.C."/>
            <person name="Verdier V."/>
            <person name="Dow J.M."/>
            <person name="Sonti R.V."/>
            <person name="Tsuge S."/>
            <person name="Brendel V.P."/>
            <person name="Rabinowicz P.D."/>
            <person name="Leach J.E."/>
            <person name="White F.F."/>
            <person name="Salzberg S.L."/>
        </authorList>
    </citation>
    <scope>NUCLEOTIDE SEQUENCE [LARGE SCALE GENOMIC DNA]</scope>
    <source>
        <strain evidence="1 2">BLS256</strain>
    </source>
</reference>
<protein>
    <submittedName>
        <fullName evidence="1">Uncharacterized protein</fullName>
    </submittedName>
</protein>
<gene>
    <name evidence="1" type="ORF">XOC_3414</name>
</gene>
<name>G7TCZ1_XANOB</name>
<evidence type="ECO:0000313" key="2">
    <source>
        <dbReference type="Proteomes" id="UP000008851"/>
    </source>
</evidence>
<evidence type="ECO:0000313" key="1">
    <source>
        <dbReference type="EMBL" id="AEQ97508.1"/>
    </source>
</evidence>
<dbReference type="HOGENOM" id="CLU_3159380_0_0_6"/>
<dbReference type="EMBL" id="CP003057">
    <property type="protein sequence ID" value="AEQ97508.1"/>
    <property type="molecule type" value="Genomic_DNA"/>
</dbReference>
<dbReference type="AlphaFoldDB" id="G7TCZ1"/>
<sequence length="48" mass="5253">MTIPSTPCAPSRRSLAMSLLLVWLDRRQKIVGVAGIRRAGTQNLATVF</sequence>
<dbReference type="Proteomes" id="UP000008851">
    <property type="component" value="Chromosome"/>
</dbReference>
<organism evidence="1 2">
    <name type="scientific">Xanthomonas oryzae pv. oryzicola (strain BLS256)</name>
    <dbReference type="NCBI Taxonomy" id="383407"/>
    <lineage>
        <taxon>Bacteria</taxon>
        <taxon>Pseudomonadati</taxon>
        <taxon>Pseudomonadota</taxon>
        <taxon>Gammaproteobacteria</taxon>
        <taxon>Lysobacterales</taxon>
        <taxon>Lysobacteraceae</taxon>
        <taxon>Xanthomonas</taxon>
    </lineage>
</organism>